<organism evidence="11 12">
    <name type="scientific">Trichomonascus ciferrii</name>
    <dbReference type="NCBI Taxonomy" id="44093"/>
    <lineage>
        <taxon>Eukaryota</taxon>
        <taxon>Fungi</taxon>
        <taxon>Dikarya</taxon>
        <taxon>Ascomycota</taxon>
        <taxon>Saccharomycotina</taxon>
        <taxon>Dipodascomycetes</taxon>
        <taxon>Dipodascales</taxon>
        <taxon>Trichomonascaceae</taxon>
        <taxon>Trichomonascus</taxon>
        <taxon>Trichomonascus ciferrii complex</taxon>
    </lineage>
</organism>
<dbReference type="OrthoDB" id="2194683at2759"/>
<dbReference type="GO" id="GO:0003743">
    <property type="term" value="F:translation initiation factor activity"/>
    <property type="evidence" value="ECO:0007669"/>
    <property type="project" value="UniProtKB-UniRule"/>
</dbReference>
<name>A0A642UG49_9ASCO</name>
<dbReference type="GO" id="GO:0043022">
    <property type="term" value="F:ribosome binding"/>
    <property type="evidence" value="ECO:0007669"/>
    <property type="project" value="UniProtKB-UniRule"/>
</dbReference>
<dbReference type="InterPro" id="IPR015943">
    <property type="entry name" value="WD40/YVTN_repeat-like_dom_sf"/>
</dbReference>
<accession>A0A642UG49</accession>
<dbReference type="InterPro" id="IPR013979">
    <property type="entry name" value="TIF_beta_prop-like"/>
</dbReference>
<feature type="compositionally biased region" description="Low complexity" evidence="9">
    <location>
        <begin position="497"/>
        <end position="513"/>
    </location>
</feature>
<evidence type="ECO:0000313" key="12">
    <source>
        <dbReference type="Proteomes" id="UP000761534"/>
    </source>
</evidence>
<sequence length="610" mass="66783">MVEETQYFSRLPKTVAINKGAPGYDAVEGFNGPQETVVRTAVYSPDGKYFAYSIPKEVHIVKPESGEVVTKLTTEYDVVEIAFSPLGTFVLTWERPKKNAETGNFDPNLRVWDSATGELVESFVQKNQGNWSIQYTYDEKYCARLVTTGLLQFYESRNLRSPYAKLKLDGATEFSLSPGQNYSVAVFVPELQGKPAAVKVYQIPNFNQAVSQKTFFKADKIQMKWNKIGTALLVLASTDVDHSGKSYYGETNLYLLGIAGSYDSRVALDKEGTIHGFAWSSNSREFGVVYGYMPAKTTIFDARGNEVHSFPVAARNTILFSPHGRFVVLAGFGNLQGTMDVYDRQKQFAKVSTIEAPNTSVCEWSPDGRYILTATTSPRLRVDNGVKIWHYTGKLMYVKEHEELFAVGWRPVDAAKFPIKATPSPAPEAHASAAAAKTKQPAAKAGAYRPPHARMAGVTAAPTSLHERTAANATPSAQKYVPGASRQVPGAGGRQVPGAPKPGAAANNNNSNNKPRRKKKTENTDAASSEQKPNNDAADTAAPPETNSTGAPTGSSPEDKKIRSLLKKLRAIEDLKQRQAVGDKLEDTQVQKITTEPKIRQELATLGWKE</sequence>
<evidence type="ECO:0000256" key="8">
    <source>
        <dbReference type="PIRNR" id="PIRNR017222"/>
    </source>
</evidence>
<dbReference type="GO" id="GO:0006417">
    <property type="term" value="P:regulation of translation"/>
    <property type="evidence" value="ECO:0007669"/>
    <property type="project" value="UniProtKB-KW"/>
</dbReference>
<feature type="region of interest" description="Disordered" evidence="9">
    <location>
        <begin position="470"/>
        <end position="564"/>
    </location>
</feature>
<evidence type="ECO:0000256" key="1">
    <source>
        <dbReference type="ARBA" id="ARBA00009573"/>
    </source>
</evidence>
<comment type="similarity">
    <text evidence="1 8">Belongs to the WD repeat EIF2A family.</text>
</comment>
<feature type="compositionally biased region" description="Low complexity" evidence="9">
    <location>
        <begin position="534"/>
        <end position="547"/>
    </location>
</feature>
<comment type="function">
    <text evidence="8">Functions in the early steps of protein synthesis of a small number of specific mRNAs. Acts by directing the binding of methionyl-tRNAi to 40S ribosomal subunits. In contrast to the eIF-2 complex, it binds methionyl-tRNAi to 40S subunits in a codon-dependent manner, whereas the eIF-2 complex binds methionyl-tRNAi to 40S subunits in a GTP-dependent manner.</text>
</comment>
<comment type="caution">
    <text evidence="11">The sequence shown here is derived from an EMBL/GenBank/DDBJ whole genome shotgun (WGS) entry which is preliminary data.</text>
</comment>
<feature type="domain" description="Translation initiation factor beta propellor-like" evidence="10">
    <location>
        <begin position="213"/>
        <end position="407"/>
    </location>
</feature>
<dbReference type="Pfam" id="PF08662">
    <property type="entry name" value="eIF2A"/>
    <property type="match status" value="1"/>
</dbReference>
<evidence type="ECO:0000259" key="10">
    <source>
        <dbReference type="Pfam" id="PF08662"/>
    </source>
</evidence>
<dbReference type="GO" id="GO:0022627">
    <property type="term" value="C:cytosolic small ribosomal subunit"/>
    <property type="evidence" value="ECO:0007669"/>
    <property type="project" value="TreeGrafter"/>
</dbReference>
<dbReference type="SUPFAM" id="SSF82171">
    <property type="entry name" value="DPP6 N-terminal domain-like"/>
    <property type="match status" value="1"/>
</dbReference>
<evidence type="ECO:0000256" key="6">
    <source>
        <dbReference type="ARBA" id="ARBA00022845"/>
    </source>
</evidence>
<dbReference type="FunFam" id="2.130.10.10:FF:000596">
    <property type="entry name" value="Eukaryotic translation initiation factor 2A"/>
    <property type="match status" value="1"/>
</dbReference>
<evidence type="ECO:0000256" key="4">
    <source>
        <dbReference type="ARBA" id="ARBA00022574"/>
    </source>
</evidence>
<keyword evidence="6 8" id="KW-0810">Translation regulation</keyword>
<dbReference type="Gene3D" id="2.130.10.10">
    <property type="entry name" value="YVTN repeat-like/Quinoprotein amine dehydrogenase"/>
    <property type="match status" value="2"/>
</dbReference>
<dbReference type="VEuPathDB" id="FungiDB:TRICI_006593"/>
<dbReference type="PANTHER" id="PTHR13227:SF0">
    <property type="entry name" value="EUKARYOTIC TRANSLATION INITIATION FACTOR 2A"/>
    <property type="match status" value="1"/>
</dbReference>
<feature type="compositionally biased region" description="Low complexity" evidence="9">
    <location>
        <begin position="422"/>
        <end position="447"/>
    </location>
</feature>
<keyword evidence="7 8" id="KW-0648">Protein biosynthesis</keyword>
<dbReference type="Proteomes" id="UP000761534">
    <property type="component" value="Unassembled WGS sequence"/>
</dbReference>
<keyword evidence="12" id="KW-1185">Reference proteome</keyword>
<keyword evidence="5" id="KW-0677">Repeat</keyword>
<protein>
    <recommendedName>
        <fullName evidence="2 8">Eukaryotic translation initiation factor 2A</fullName>
        <shortName evidence="8">eIF-2A</shortName>
    </recommendedName>
</protein>
<evidence type="ECO:0000256" key="9">
    <source>
        <dbReference type="SAM" id="MobiDB-lite"/>
    </source>
</evidence>
<keyword evidence="4" id="KW-0853">WD repeat</keyword>
<keyword evidence="3 8" id="KW-0396">Initiation factor</keyword>
<evidence type="ECO:0000256" key="5">
    <source>
        <dbReference type="ARBA" id="ARBA00022737"/>
    </source>
</evidence>
<reference evidence="11" key="1">
    <citation type="journal article" date="2019" name="G3 (Bethesda)">
        <title>Genome Assemblies of Two Rare Opportunistic Yeast Pathogens: Diutina rugosa (syn. Candida rugosa) and Trichomonascus ciferrii (syn. Candida ciferrii).</title>
        <authorList>
            <person name="Mixao V."/>
            <person name="Saus E."/>
            <person name="Hansen A.P."/>
            <person name="Lass-Florl C."/>
            <person name="Gabaldon T."/>
        </authorList>
    </citation>
    <scope>NUCLEOTIDE SEQUENCE</scope>
    <source>
        <strain evidence="11">CBS 4856</strain>
    </source>
</reference>
<dbReference type="PANTHER" id="PTHR13227">
    <property type="entry name" value="EUKARYOTIC TRANSLATION INITIATION FACTOR 2A"/>
    <property type="match status" value="1"/>
</dbReference>
<dbReference type="AlphaFoldDB" id="A0A642UG49"/>
<evidence type="ECO:0000256" key="7">
    <source>
        <dbReference type="ARBA" id="ARBA00022917"/>
    </source>
</evidence>
<feature type="region of interest" description="Disordered" evidence="9">
    <location>
        <begin position="422"/>
        <end position="458"/>
    </location>
</feature>
<gene>
    <name evidence="11" type="ORF">TRICI_006593</name>
</gene>
<evidence type="ECO:0000256" key="2">
    <source>
        <dbReference type="ARBA" id="ARBA00013819"/>
    </source>
</evidence>
<dbReference type="GO" id="GO:0000049">
    <property type="term" value="F:tRNA binding"/>
    <property type="evidence" value="ECO:0007669"/>
    <property type="project" value="UniProtKB-UniRule"/>
</dbReference>
<dbReference type="GO" id="GO:0003729">
    <property type="term" value="F:mRNA binding"/>
    <property type="evidence" value="ECO:0007669"/>
    <property type="project" value="TreeGrafter"/>
</dbReference>
<evidence type="ECO:0000256" key="3">
    <source>
        <dbReference type="ARBA" id="ARBA00022540"/>
    </source>
</evidence>
<dbReference type="EMBL" id="SWFS01000548">
    <property type="protein sequence ID" value="KAA8898275.1"/>
    <property type="molecule type" value="Genomic_DNA"/>
</dbReference>
<proteinExistence type="inferred from homology"/>
<evidence type="ECO:0000313" key="11">
    <source>
        <dbReference type="EMBL" id="KAA8898275.1"/>
    </source>
</evidence>
<dbReference type="InterPro" id="IPR011387">
    <property type="entry name" value="TIF2A"/>
</dbReference>
<dbReference type="PIRSF" id="PIRSF017222">
    <property type="entry name" value="eIF2A"/>
    <property type="match status" value="1"/>
</dbReference>